<evidence type="ECO:0000313" key="1">
    <source>
        <dbReference type="EMBL" id="ELU18766.1"/>
    </source>
</evidence>
<dbReference type="HOGENOM" id="CLU_2186414_0_0_1"/>
<evidence type="ECO:0000313" key="2">
    <source>
        <dbReference type="EnsemblMetazoa" id="CapteP218496"/>
    </source>
</evidence>
<name>R7VM24_CAPTE</name>
<organism evidence="1">
    <name type="scientific">Capitella teleta</name>
    <name type="common">Polychaete worm</name>
    <dbReference type="NCBI Taxonomy" id="283909"/>
    <lineage>
        <taxon>Eukaryota</taxon>
        <taxon>Metazoa</taxon>
        <taxon>Spiralia</taxon>
        <taxon>Lophotrochozoa</taxon>
        <taxon>Annelida</taxon>
        <taxon>Polychaeta</taxon>
        <taxon>Sedentaria</taxon>
        <taxon>Scolecida</taxon>
        <taxon>Capitellidae</taxon>
        <taxon>Capitella</taxon>
    </lineage>
</organism>
<dbReference type="Proteomes" id="UP000014760">
    <property type="component" value="Unassembled WGS sequence"/>
</dbReference>
<reference evidence="2" key="3">
    <citation type="submission" date="2015-06" db="UniProtKB">
        <authorList>
            <consortium name="EnsemblMetazoa"/>
        </authorList>
    </citation>
    <scope>IDENTIFICATION</scope>
</reference>
<protein>
    <submittedName>
        <fullName evidence="1 2">Uncharacterized protein</fullName>
    </submittedName>
</protein>
<dbReference type="EnsemblMetazoa" id="CapteT218496">
    <property type="protein sequence ID" value="CapteP218496"/>
    <property type="gene ID" value="CapteG218496"/>
</dbReference>
<dbReference type="EMBL" id="KB291799">
    <property type="protein sequence ID" value="ELU18766.1"/>
    <property type="molecule type" value="Genomic_DNA"/>
</dbReference>
<accession>R7VM24</accession>
<reference evidence="1 3" key="2">
    <citation type="journal article" date="2013" name="Nature">
        <title>Insights into bilaterian evolution from three spiralian genomes.</title>
        <authorList>
            <person name="Simakov O."/>
            <person name="Marletaz F."/>
            <person name="Cho S.J."/>
            <person name="Edsinger-Gonzales E."/>
            <person name="Havlak P."/>
            <person name="Hellsten U."/>
            <person name="Kuo D.H."/>
            <person name="Larsson T."/>
            <person name="Lv J."/>
            <person name="Arendt D."/>
            <person name="Savage R."/>
            <person name="Osoegawa K."/>
            <person name="de Jong P."/>
            <person name="Grimwood J."/>
            <person name="Chapman J.A."/>
            <person name="Shapiro H."/>
            <person name="Aerts A."/>
            <person name="Otillar R.P."/>
            <person name="Terry A.Y."/>
            <person name="Boore J.L."/>
            <person name="Grigoriev I.V."/>
            <person name="Lindberg D.R."/>
            <person name="Seaver E.C."/>
            <person name="Weisblat D.A."/>
            <person name="Putnam N.H."/>
            <person name="Rokhsar D.S."/>
        </authorList>
    </citation>
    <scope>NUCLEOTIDE SEQUENCE</scope>
    <source>
        <strain evidence="1 3">I ESC-2004</strain>
    </source>
</reference>
<dbReference type="EMBL" id="AMQN01000520">
    <property type="status" value="NOT_ANNOTATED_CDS"/>
    <property type="molecule type" value="Genomic_DNA"/>
</dbReference>
<reference evidence="3" key="1">
    <citation type="submission" date="2012-12" db="EMBL/GenBank/DDBJ databases">
        <authorList>
            <person name="Hellsten U."/>
            <person name="Grimwood J."/>
            <person name="Chapman J.A."/>
            <person name="Shapiro H."/>
            <person name="Aerts A."/>
            <person name="Otillar R.P."/>
            <person name="Terry A.Y."/>
            <person name="Boore J.L."/>
            <person name="Simakov O."/>
            <person name="Marletaz F."/>
            <person name="Cho S.-J."/>
            <person name="Edsinger-Gonzales E."/>
            <person name="Havlak P."/>
            <person name="Kuo D.-H."/>
            <person name="Larsson T."/>
            <person name="Lv J."/>
            <person name="Arendt D."/>
            <person name="Savage R."/>
            <person name="Osoegawa K."/>
            <person name="de Jong P."/>
            <person name="Lindberg D.R."/>
            <person name="Seaver E.C."/>
            <person name="Weisblat D.A."/>
            <person name="Putnam N.H."/>
            <person name="Grigoriev I.V."/>
            <person name="Rokhsar D.S."/>
        </authorList>
    </citation>
    <scope>NUCLEOTIDE SEQUENCE</scope>
    <source>
        <strain evidence="3">I ESC-2004</strain>
    </source>
</reference>
<gene>
    <name evidence="1" type="ORF">CAPTEDRAFT_218496</name>
</gene>
<sequence length="109" mass="12621">MPGCKHKEIMHSEYRVNMKSSANLPYMYRSHKMCGIVRLDLTGTFAWLSGFSVELSIHSDVWCPELGGLIPKLRTQIEDINKEKLERQIVTVPKQRHFNPINLNLNLNI</sequence>
<dbReference type="AlphaFoldDB" id="R7VM24"/>
<keyword evidence="3" id="KW-1185">Reference proteome</keyword>
<evidence type="ECO:0000313" key="3">
    <source>
        <dbReference type="Proteomes" id="UP000014760"/>
    </source>
</evidence>
<proteinExistence type="predicted"/>